<dbReference type="Pfam" id="PF05901">
    <property type="entry name" value="Excalibur"/>
    <property type="match status" value="1"/>
</dbReference>
<dbReference type="NCBIfam" id="NF033223">
    <property type="entry name" value="YHYH_alt"/>
    <property type="match status" value="1"/>
</dbReference>
<proteinExistence type="predicted"/>
<feature type="compositionally biased region" description="Basic and acidic residues" evidence="1">
    <location>
        <begin position="126"/>
        <end position="137"/>
    </location>
</feature>
<gene>
    <name evidence="3" type="ORF">GCM10025759_35060</name>
</gene>
<evidence type="ECO:0000313" key="3">
    <source>
        <dbReference type="EMBL" id="GAA5082839.1"/>
    </source>
</evidence>
<feature type="region of interest" description="Disordered" evidence="1">
    <location>
        <begin position="51"/>
        <end position="137"/>
    </location>
</feature>
<evidence type="ECO:0000313" key="4">
    <source>
        <dbReference type="Proteomes" id="UP001501083"/>
    </source>
</evidence>
<name>A0ABP9LU31_9GAMM</name>
<feature type="domain" description="Excalibur calcium-binding" evidence="2">
    <location>
        <begin position="101"/>
        <end position="137"/>
    </location>
</feature>
<evidence type="ECO:0000259" key="2">
    <source>
        <dbReference type="SMART" id="SM00894"/>
    </source>
</evidence>
<feature type="compositionally biased region" description="Polar residues" evidence="1">
    <location>
        <begin position="92"/>
        <end position="104"/>
    </location>
</feature>
<comment type="caution">
    <text evidence="3">The sequence shown here is derived from an EMBL/GenBank/DDBJ whole genome shotgun (WGS) entry which is preliminary data.</text>
</comment>
<dbReference type="InterPro" id="IPR047773">
    <property type="entry name" value="YHYH_dom_bact"/>
</dbReference>
<sequence length="137" mass="14138">MIASRGRDLSHLLGGIRYPLRQPNGGTAMRKWIIAALALACGGNAGAHGGGLNKDGCHNDRKNGGYHCHRSPSAAPANDYAPRVVSPYAQGLQPSGPSGTSFRNCTHARAAGAAPVRRGDPGYGPHLDRDGDGVGCE</sequence>
<organism evidence="3 4">
    <name type="scientific">Lysobacter panacisoli</name>
    <dbReference type="NCBI Taxonomy" id="1255263"/>
    <lineage>
        <taxon>Bacteria</taxon>
        <taxon>Pseudomonadati</taxon>
        <taxon>Pseudomonadota</taxon>
        <taxon>Gammaproteobacteria</taxon>
        <taxon>Lysobacterales</taxon>
        <taxon>Lysobacteraceae</taxon>
        <taxon>Lysobacter</taxon>
    </lineage>
</organism>
<dbReference type="EMBL" id="BAABKY010000006">
    <property type="protein sequence ID" value="GAA5082839.1"/>
    <property type="molecule type" value="Genomic_DNA"/>
</dbReference>
<dbReference type="SMART" id="SM00894">
    <property type="entry name" value="Excalibur"/>
    <property type="match status" value="1"/>
</dbReference>
<protein>
    <recommendedName>
        <fullName evidence="2">Excalibur calcium-binding domain-containing protein</fullName>
    </recommendedName>
</protein>
<evidence type="ECO:0000256" key="1">
    <source>
        <dbReference type="SAM" id="MobiDB-lite"/>
    </source>
</evidence>
<accession>A0ABP9LU31</accession>
<keyword evidence="4" id="KW-1185">Reference proteome</keyword>
<dbReference type="Proteomes" id="UP001501083">
    <property type="component" value="Unassembled WGS sequence"/>
</dbReference>
<dbReference type="InterPro" id="IPR008613">
    <property type="entry name" value="Excalibur_Ca-bd_domain"/>
</dbReference>
<reference evidence="4" key="1">
    <citation type="journal article" date="2019" name="Int. J. Syst. Evol. Microbiol.">
        <title>The Global Catalogue of Microorganisms (GCM) 10K type strain sequencing project: providing services to taxonomists for standard genome sequencing and annotation.</title>
        <authorList>
            <consortium name="The Broad Institute Genomics Platform"/>
            <consortium name="The Broad Institute Genome Sequencing Center for Infectious Disease"/>
            <person name="Wu L."/>
            <person name="Ma J."/>
        </authorList>
    </citation>
    <scope>NUCLEOTIDE SEQUENCE [LARGE SCALE GENOMIC DNA]</scope>
    <source>
        <strain evidence="4">JCM 19212</strain>
    </source>
</reference>